<evidence type="ECO:0000256" key="7">
    <source>
        <dbReference type="SAM" id="Coils"/>
    </source>
</evidence>
<sequence length="462" mass="49645">MKKRVIVLCAAAAVALCQVAWAANLPAAASAVRQQLHQAQAERAQTGQEIAQERAELARRVAAMRAQLEAKQRRLADIRAQLTAVSQRKAELSQEVAEKQGDLKELTGTVRAQARELLAIAERSPVTAEYPERLEALRAYIGKSRFPGLDDIRRLVDLFFGEMTATGQIVRREGEIVDRDGNQIKADIIRLGGFCSIYRNGQTGFLTLGQASGQLLAVGGDPAWNVLSSLDDYFDDQTAAVYMDISGGASLRQMAKSSTLGETFVAGGPLMWPILFVGLLALVLVGERIVFLRRVRANTDEMMSEVAMLVSQGDMAGAFSVAEEQKGRPTSNVIKAGLALVGQPQEVIESGLAEAILRETPRLERFLQVLKVLAGVSPLLGLLGTVTGMINTFNVITVHGTGDPRLMAGGISEALLTTEFGLIVAIPILIAASLLSQKAQRLAGDMEEKALALAAALMKMEK</sequence>
<keyword evidence="2" id="KW-1003">Cell membrane</keyword>
<feature type="transmembrane region" description="Helical" evidence="8">
    <location>
        <begin position="264"/>
        <end position="286"/>
    </location>
</feature>
<dbReference type="PANTHER" id="PTHR30625:SF11">
    <property type="entry name" value="MOTA_TOLQ_EXBB PROTON CHANNEL DOMAIN-CONTAINING PROTEIN"/>
    <property type="match status" value="1"/>
</dbReference>
<protein>
    <submittedName>
        <fullName evidence="11">MotA/TolQ/ExbB proton channel</fullName>
    </submittedName>
</protein>
<evidence type="ECO:0000313" key="11">
    <source>
        <dbReference type="EMBL" id="ADK85658.1"/>
    </source>
</evidence>
<dbReference type="EMBL" id="CP002085">
    <property type="protein sequence ID" value="ADK85658.1"/>
    <property type="molecule type" value="Genomic_DNA"/>
</dbReference>
<keyword evidence="3 8" id="KW-0812">Transmembrane</keyword>
<name>E1QJB5_DESB2</name>
<dbReference type="HOGENOM" id="CLU_047225_0_0_7"/>
<dbReference type="Pfam" id="PF01618">
    <property type="entry name" value="MotA_ExbB"/>
    <property type="match status" value="1"/>
</dbReference>
<keyword evidence="12" id="KW-1185">Reference proteome</keyword>
<evidence type="ECO:0000313" key="12">
    <source>
        <dbReference type="Proteomes" id="UP000009047"/>
    </source>
</evidence>
<dbReference type="eggNOG" id="COG0811">
    <property type="taxonomic scope" value="Bacteria"/>
</dbReference>
<dbReference type="InterPro" id="IPR050790">
    <property type="entry name" value="ExbB/TolQ_transport"/>
</dbReference>
<evidence type="ECO:0000256" key="1">
    <source>
        <dbReference type="ARBA" id="ARBA00004651"/>
    </source>
</evidence>
<gene>
    <name evidence="11" type="ordered locus">Deba_2296</name>
</gene>
<dbReference type="Proteomes" id="UP000009047">
    <property type="component" value="Chromosome"/>
</dbReference>
<feature type="chain" id="PRO_5005672740" evidence="9">
    <location>
        <begin position="23"/>
        <end position="462"/>
    </location>
</feature>
<keyword evidence="7" id="KW-0175">Coiled coil</keyword>
<proteinExistence type="inferred from homology"/>
<dbReference type="InterPro" id="IPR002898">
    <property type="entry name" value="MotA_ExbB_proton_chnl"/>
</dbReference>
<reference evidence="11 12" key="1">
    <citation type="journal article" date="2010" name="Stand. Genomic Sci.">
        <title>Complete genome sequence of Desulfarculus baarsii type strain (2st14).</title>
        <authorList>
            <person name="Sun H."/>
            <person name="Spring S."/>
            <person name="Lapidus A."/>
            <person name="Davenport K."/>
            <person name="Del Rio T.G."/>
            <person name="Tice H."/>
            <person name="Nolan M."/>
            <person name="Copeland A."/>
            <person name="Cheng J.F."/>
            <person name="Lucas S."/>
            <person name="Tapia R."/>
            <person name="Goodwin L."/>
            <person name="Pitluck S."/>
            <person name="Ivanova N."/>
            <person name="Pagani I."/>
            <person name="Mavromatis K."/>
            <person name="Ovchinnikova G."/>
            <person name="Pati A."/>
            <person name="Chen A."/>
            <person name="Palaniappan K."/>
            <person name="Hauser L."/>
            <person name="Chang Y.J."/>
            <person name="Jeffries C.D."/>
            <person name="Detter J.C."/>
            <person name="Han C."/>
            <person name="Rohde M."/>
            <person name="Brambilla E."/>
            <person name="Goker M."/>
            <person name="Woyke T."/>
            <person name="Bristow J."/>
            <person name="Eisen J.A."/>
            <person name="Markowitz V."/>
            <person name="Hugenholtz P."/>
            <person name="Kyrpides N.C."/>
            <person name="Klenk H.P."/>
            <person name="Land M."/>
        </authorList>
    </citation>
    <scope>NUCLEOTIDE SEQUENCE [LARGE SCALE GENOMIC DNA]</scope>
    <source>
        <strain evidence="12">ATCC 33931 / DSM 2075 / LMG 7858 / VKM B-1802 / 2st14</strain>
    </source>
</reference>
<keyword evidence="4 8" id="KW-1133">Transmembrane helix</keyword>
<dbReference type="PANTHER" id="PTHR30625">
    <property type="entry name" value="PROTEIN TOLQ"/>
    <property type="match status" value="1"/>
</dbReference>
<dbReference type="KEGG" id="dbr:Deba_2296"/>
<evidence type="ECO:0000256" key="3">
    <source>
        <dbReference type="ARBA" id="ARBA00022692"/>
    </source>
</evidence>
<feature type="signal peptide" evidence="9">
    <location>
        <begin position="1"/>
        <end position="22"/>
    </location>
</feature>
<feature type="transmembrane region" description="Helical" evidence="8">
    <location>
        <begin position="372"/>
        <end position="394"/>
    </location>
</feature>
<evidence type="ECO:0000256" key="9">
    <source>
        <dbReference type="SAM" id="SignalP"/>
    </source>
</evidence>
<dbReference type="GO" id="GO:0005886">
    <property type="term" value="C:plasma membrane"/>
    <property type="evidence" value="ECO:0007669"/>
    <property type="project" value="UniProtKB-SubCell"/>
</dbReference>
<evidence type="ECO:0000256" key="4">
    <source>
        <dbReference type="ARBA" id="ARBA00022989"/>
    </source>
</evidence>
<evidence type="ECO:0000256" key="2">
    <source>
        <dbReference type="ARBA" id="ARBA00022475"/>
    </source>
</evidence>
<comment type="similarity">
    <text evidence="6">Belongs to the exbB/tolQ family.</text>
</comment>
<feature type="transmembrane region" description="Helical" evidence="8">
    <location>
        <begin position="414"/>
        <end position="436"/>
    </location>
</feature>
<dbReference type="STRING" id="644282.Deba_2296"/>
<keyword evidence="9" id="KW-0732">Signal</keyword>
<accession>E1QJB5</accession>
<dbReference type="InterPro" id="IPR017270">
    <property type="entry name" value="MotA/TolQ/ExbB-rel"/>
</dbReference>
<dbReference type="GO" id="GO:0017038">
    <property type="term" value="P:protein import"/>
    <property type="evidence" value="ECO:0007669"/>
    <property type="project" value="TreeGrafter"/>
</dbReference>
<feature type="coiled-coil region" evidence="7">
    <location>
        <begin position="29"/>
        <end position="109"/>
    </location>
</feature>
<evidence type="ECO:0000256" key="6">
    <source>
        <dbReference type="RuleBase" id="RU004057"/>
    </source>
</evidence>
<comment type="subcellular location">
    <subcellularLocation>
        <location evidence="1">Cell membrane</location>
        <topology evidence="1">Multi-pass membrane protein</topology>
    </subcellularLocation>
    <subcellularLocation>
        <location evidence="6">Membrane</location>
        <topology evidence="6">Multi-pass membrane protein</topology>
    </subcellularLocation>
</comment>
<keyword evidence="6" id="KW-0813">Transport</keyword>
<dbReference type="RefSeq" id="WP_013259097.1">
    <property type="nucleotide sequence ID" value="NC_014365.1"/>
</dbReference>
<keyword evidence="6" id="KW-0653">Protein transport</keyword>
<dbReference type="AlphaFoldDB" id="E1QJB5"/>
<evidence type="ECO:0000256" key="5">
    <source>
        <dbReference type="ARBA" id="ARBA00023136"/>
    </source>
</evidence>
<organism evidence="11 12">
    <name type="scientific">Desulfarculus baarsii (strain ATCC 33931 / DSM 2075 / LMG 7858 / VKM B-1802 / 2st14)</name>
    <dbReference type="NCBI Taxonomy" id="644282"/>
    <lineage>
        <taxon>Bacteria</taxon>
        <taxon>Pseudomonadati</taxon>
        <taxon>Thermodesulfobacteriota</taxon>
        <taxon>Desulfarculia</taxon>
        <taxon>Desulfarculales</taxon>
        <taxon>Desulfarculaceae</taxon>
        <taxon>Desulfarculus</taxon>
    </lineage>
</organism>
<evidence type="ECO:0000259" key="10">
    <source>
        <dbReference type="Pfam" id="PF01618"/>
    </source>
</evidence>
<feature type="domain" description="MotA/TolQ/ExbB proton channel" evidence="10">
    <location>
        <begin position="329"/>
        <end position="447"/>
    </location>
</feature>
<keyword evidence="5 8" id="KW-0472">Membrane</keyword>
<dbReference type="PIRSF" id="PIRSF037714">
    <property type="entry name" value="TolR"/>
    <property type="match status" value="1"/>
</dbReference>
<evidence type="ECO:0000256" key="8">
    <source>
        <dbReference type="SAM" id="Phobius"/>
    </source>
</evidence>